<keyword evidence="3 8" id="KW-0349">Heme</keyword>
<evidence type="ECO:0000256" key="8">
    <source>
        <dbReference type="PROSITE-ProRule" id="PRU00433"/>
    </source>
</evidence>
<keyword evidence="4" id="KW-0679">Respiratory chain</keyword>
<accession>A0A2N3KGD0</accession>
<keyword evidence="2" id="KW-0813">Transport</keyword>
<dbReference type="GO" id="GO:0020037">
    <property type="term" value="F:heme binding"/>
    <property type="evidence" value="ECO:0007669"/>
    <property type="project" value="InterPro"/>
</dbReference>
<dbReference type="PRINTS" id="PR00605">
    <property type="entry name" value="CYTCHROMECIC"/>
</dbReference>
<dbReference type="GO" id="GO:0005506">
    <property type="term" value="F:iron ion binding"/>
    <property type="evidence" value="ECO:0007669"/>
    <property type="project" value="InterPro"/>
</dbReference>
<evidence type="ECO:0000256" key="5">
    <source>
        <dbReference type="ARBA" id="ARBA00022723"/>
    </source>
</evidence>
<dbReference type="InterPro" id="IPR008168">
    <property type="entry name" value="Cyt_C_IC"/>
</dbReference>
<proteinExistence type="predicted"/>
<dbReference type="Pfam" id="PF00034">
    <property type="entry name" value="Cytochrom_C"/>
    <property type="match status" value="1"/>
</dbReference>
<dbReference type="OrthoDB" id="9811281at2"/>
<organism evidence="10 11">
    <name type="scientific">Thalassospira marina</name>
    <dbReference type="NCBI Taxonomy" id="2048283"/>
    <lineage>
        <taxon>Bacteria</taxon>
        <taxon>Pseudomonadati</taxon>
        <taxon>Pseudomonadota</taxon>
        <taxon>Alphaproteobacteria</taxon>
        <taxon>Rhodospirillales</taxon>
        <taxon>Thalassospiraceae</taxon>
        <taxon>Thalassospira</taxon>
    </lineage>
</organism>
<name>A0A2N3KGD0_9PROT</name>
<evidence type="ECO:0000259" key="9">
    <source>
        <dbReference type="PROSITE" id="PS51007"/>
    </source>
</evidence>
<evidence type="ECO:0000256" key="2">
    <source>
        <dbReference type="ARBA" id="ARBA00022448"/>
    </source>
</evidence>
<evidence type="ECO:0000313" key="11">
    <source>
        <dbReference type="Proteomes" id="UP000233597"/>
    </source>
</evidence>
<dbReference type="Gene3D" id="1.10.760.10">
    <property type="entry name" value="Cytochrome c-like domain"/>
    <property type="match status" value="1"/>
</dbReference>
<evidence type="ECO:0000256" key="6">
    <source>
        <dbReference type="ARBA" id="ARBA00022982"/>
    </source>
</evidence>
<gene>
    <name evidence="10" type="ORF">COO20_22335</name>
</gene>
<keyword evidence="5 8" id="KW-0479">Metal-binding</keyword>
<feature type="domain" description="Cytochrome c" evidence="9">
    <location>
        <begin position="35"/>
        <end position="133"/>
    </location>
</feature>
<comment type="caution">
    <text evidence="10">The sequence shown here is derived from an EMBL/GenBank/DDBJ whole genome shotgun (WGS) entry which is preliminary data.</text>
</comment>
<dbReference type="PANTHER" id="PTHR35008">
    <property type="entry name" value="BLL4482 PROTEIN-RELATED"/>
    <property type="match status" value="1"/>
</dbReference>
<evidence type="ECO:0000256" key="7">
    <source>
        <dbReference type="ARBA" id="ARBA00023004"/>
    </source>
</evidence>
<dbReference type="InterPro" id="IPR036909">
    <property type="entry name" value="Cyt_c-like_dom_sf"/>
</dbReference>
<dbReference type="InterPro" id="IPR009056">
    <property type="entry name" value="Cyt_c-like_dom"/>
</dbReference>
<evidence type="ECO:0000256" key="1">
    <source>
        <dbReference type="ARBA" id="ARBA00001926"/>
    </source>
</evidence>
<evidence type="ECO:0000313" key="10">
    <source>
        <dbReference type="EMBL" id="PKR49637.1"/>
    </source>
</evidence>
<sequence>MIALGVVVLGFVGYQYFQTAETAASGVRIDANDLHLVAAGKKIYDANCASCHGDKLQGEANWQQRGTDGLLPAPPHDATGHTWHHPDEMLFALTKYGPEKMVGNGYKSAMPAFDETLSDEEIAEALSYIKSRWPQEVRVRNDKINEAARADG</sequence>
<keyword evidence="7 8" id="KW-0408">Iron</keyword>
<protein>
    <submittedName>
        <fullName evidence="10">Cytochrome C</fullName>
    </submittedName>
</protein>
<evidence type="ECO:0000256" key="4">
    <source>
        <dbReference type="ARBA" id="ARBA00022660"/>
    </source>
</evidence>
<reference evidence="10 11" key="1">
    <citation type="submission" date="2017-09" db="EMBL/GenBank/DDBJ databases">
        <title>Biodiversity and function of Thalassospira species in the particle-attached aromatic-hydrocarbon-degrading consortia from the surface seawater of the South China Sea.</title>
        <authorList>
            <person name="Dong C."/>
            <person name="Liu R."/>
            <person name="Shao Z."/>
        </authorList>
    </citation>
    <scope>NUCLEOTIDE SEQUENCE [LARGE SCALE GENOMIC DNA]</scope>
    <source>
        <strain evidence="10 11">CSC1P2</strain>
    </source>
</reference>
<dbReference type="AlphaFoldDB" id="A0A2N3KGD0"/>
<dbReference type="PROSITE" id="PS51007">
    <property type="entry name" value="CYTC"/>
    <property type="match status" value="1"/>
</dbReference>
<dbReference type="SUPFAM" id="SSF46626">
    <property type="entry name" value="Cytochrome c"/>
    <property type="match status" value="1"/>
</dbReference>
<dbReference type="Proteomes" id="UP000233597">
    <property type="component" value="Unassembled WGS sequence"/>
</dbReference>
<dbReference type="EMBL" id="NWTK01000019">
    <property type="protein sequence ID" value="PKR49637.1"/>
    <property type="molecule type" value="Genomic_DNA"/>
</dbReference>
<evidence type="ECO:0000256" key="3">
    <source>
        <dbReference type="ARBA" id="ARBA00022617"/>
    </source>
</evidence>
<keyword evidence="6" id="KW-0249">Electron transport</keyword>
<dbReference type="InterPro" id="IPR051459">
    <property type="entry name" value="Cytochrome_c-type_DH"/>
</dbReference>
<dbReference type="GO" id="GO:0009055">
    <property type="term" value="F:electron transfer activity"/>
    <property type="evidence" value="ECO:0007669"/>
    <property type="project" value="InterPro"/>
</dbReference>
<comment type="cofactor">
    <cofactor evidence="1">
        <name>heme c</name>
        <dbReference type="ChEBI" id="CHEBI:61717"/>
    </cofactor>
</comment>
<dbReference type="PANTHER" id="PTHR35008:SF4">
    <property type="entry name" value="BLL4482 PROTEIN"/>
    <property type="match status" value="1"/>
</dbReference>